<evidence type="ECO:0000313" key="7">
    <source>
        <dbReference type="Proteomes" id="UP000594464"/>
    </source>
</evidence>
<dbReference type="InterPro" id="IPR000792">
    <property type="entry name" value="Tscrpt_reg_LuxR_C"/>
</dbReference>
<feature type="modified residue" description="4-aspartylphosphate" evidence="3">
    <location>
        <position position="57"/>
    </location>
</feature>
<dbReference type="PANTHER" id="PTHR43214">
    <property type="entry name" value="TWO-COMPONENT RESPONSE REGULATOR"/>
    <property type="match status" value="1"/>
</dbReference>
<name>A0A7T0C475_9BACT</name>
<gene>
    <name evidence="6" type="ORF">G3M78_12630</name>
</gene>
<dbReference type="Pfam" id="PF00072">
    <property type="entry name" value="Response_reg"/>
    <property type="match status" value="1"/>
</dbReference>
<organism evidence="6 7">
    <name type="scientific">Candidatus Nitrohelix vancouverensis</name>
    <dbReference type="NCBI Taxonomy" id="2705534"/>
    <lineage>
        <taxon>Bacteria</taxon>
        <taxon>Pseudomonadati</taxon>
        <taxon>Nitrospinota/Tectimicrobiota group</taxon>
        <taxon>Nitrospinota</taxon>
        <taxon>Nitrospinia</taxon>
        <taxon>Nitrospinales</taxon>
        <taxon>Nitrospinaceae</taxon>
        <taxon>Candidatus Nitrohelix</taxon>
    </lineage>
</organism>
<dbReference type="SUPFAM" id="SSF46894">
    <property type="entry name" value="C-terminal effector domain of the bipartite response regulators"/>
    <property type="match status" value="1"/>
</dbReference>
<dbReference type="PROSITE" id="PS00622">
    <property type="entry name" value="HTH_LUXR_1"/>
    <property type="match status" value="1"/>
</dbReference>
<evidence type="ECO:0000313" key="6">
    <source>
        <dbReference type="EMBL" id="QPJ66193.1"/>
    </source>
</evidence>
<dbReference type="KEGG" id="nva:G3M78_12630"/>
<dbReference type="InterPro" id="IPR039420">
    <property type="entry name" value="WalR-like"/>
</dbReference>
<proteinExistence type="predicted"/>
<feature type="domain" description="HTH luxR-type" evidence="4">
    <location>
        <begin position="145"/>
        <end position="210"/>
    </location>
</feature>
<dbReference type="CDD" id="cd06170">
    <property type="entry name" value="LuxR_C_like"/>
    <property type="match status" value="1"/>
</dbReference>
<dbReference type="EMBL" id="CP048620">
    <property type="protein sequence ID" value="QPJ66193.1"/>
    <property type="molecule type" value="Genomic_DNA"/>
</dbReference>
<feature type="domain" description="Response regulatory" evidence="5">
    <location>
        <begin position="6"/>
        <end position="122"/>
    </location>
</feature>
<keyword evidence="2" id="KW-0238">DNA-binding</keyword>
<keyword evidence="1 3" id="KW-0597">Phosphoprotein</keyword>
<evidence type="ECO:0000259" key="5">
    <source>
        <dbReference type="PROSITE" id="PS50110"/>
    </source>
</evidence>
<dbReference type="PROSITE" id="PS50043">
    <property type="entry name" value="HTH_LUXR_2"/>
    <property type="match status" value="1"/>
</dbReference>
<protein>
    <submittedName>
        <fullName evidence="6">Response regulator transcription factor</fullName>
    </submittedName>
</protein>
<dbReference type="InterPro" id="IPR001789">
    <property type="entry name" value="Sig_transdc_resp-reg_receiver"/>
</dbReference>
<sequence>MASTIKIFITDDHTIFREGLKKLLSSYDDMQVIGEADNGEQTLVDIRKVQPDIILLDIAMPELSGLEVLTQLNMEFPDLKVIILSMYSEEQHEIRMLQTGASAYITKGASKEQLVDGIRKVYQGEKVVSPYLSQKIAMNFGKKQTELPLDTLSNREFQVLRLIASGKTVSQIGEILHISVKTVSAHRSHILDKLQMHSNSELIRFALDEGLI</sequence>
<reference evidence="7" key="1">
    <citation type="submission" date="2020-02" db="EMBL/GenBank/DDBJ databases">
        <title>Genomic and physiological characterization of two novel Nitrospinaceae genera.</title>
        <authorList>
            <person name="Mueller A.J."/>
            <person name="Jung M.-Y."/>
            <person name="Strachan C.R."/>
            <person name="Herbold C.W."/>
            <person name="Kirkegaard R.H."/>
            <person name="Daims H."/>
        </authorList>
    </citation>
    <scope>NUCLEOTIDE SEQUENCE [LARGE SCALE GENOMIC DNA]</scope>
</reference>
<dbReference type="GO" id="GO:0003677">
    <property type="term" value="F:DNA binding"/>
    <property type="evidence" value="ECO:0007669"/>
    <property type="project" value="UniProtKB-KW"/>
</dbReference>
<dbReference type="InterPro" id="IPR011006">
    <property type="entry name" value="CheY-like_superfamily"/>
</dbReference>
<dbReference type="PRINTS" id="PR00038">
    <property type="entry name" value="HTHLUXR"/>
</dbReference>
<dbReference type="SMART" id="SM00421">
    <property type="entry name" value="HTH_LUXR"/>
    <property type="match status" value="1"/>
</dbReference>
<dbReference type="GO" id="GO:0006355">
    <property type="term" value="P:regulation of DNA-templated transcription"/>
    <property type="evidence" value="ECO:0007669"/>
    <property type="project" value="InterPro"/>
</dbReference>
<dbReference type="CDD" id="cd17535">
    <property type="entry name" value="REC_NarL-like"/>
    <property type="match status" value="1"/>
</dbReference>
<dbReference type="InterPro" id="IPR016032">
    <property type="entry name" value="Sig_transdc_resp-reg_C-effctor"/>
</dbReference>
<dbReference type="Pfam" id="PF00196">
    <property type="entry name" value="GerE"/>
    <property type="match status" value="1"/>
</dbReference>
<dbReference type="InterPro" id="IPR058245">
    <property type="entry name" value="NreC/VraR/RcsB-like_REC"/>
</dbReference>
<dbReference type="SUPFAM" id="SSF52172">
    <property type="entry name" value="CheY-like"/>
    <property type="match status" value="1"/>
</dbReference>
<accession>A0A7T0C475</accession>
<evidence type="ECO:0000259" key="4">
    <source>
        <dbReference type="PROSITE" id="PS50043"/>
    </source>
</evidence>
<evidence type="ECO:0000256" key="1">
    <source>
        <dbReference type="ARBA" id="ARBA00022553"/>
    </source>
</evidence>
<dbReference type="Proteomes" id="UP000594464">
    <property type="component" value="Chromosome"/>
</dbReference>
<dbReference type="Gene3D" id="3.40.50.2300">
    <property type="match status" value="1"/>
</dbReference>
<dbReference type="GO" id="GO:0000160">
    <property type="term" value="P:phosphorelay signal transduction system"/>
    <property type="evidence" value="ECO:0007669"/>
    <property type="project" value="InterPro"/>
</dbReference>
<dbReference type="AlphaFoldDB" id="A0A7T0C475"/>
<evidence type="ECO:0000256" key="3">
    <source>
        <dbReference type="PROSITE-ProRule" id="PRU00169"/>
    </source>
</evidence>
<evidence type="ECO:0000256" key="2">
    <source>
        <dbReference type="ARBA" id="ARBA00023125"/>
    </source>
</evidence>
<dbReference type="SMART" id="SM00448">
    <property type="entry name" value="REC"/>
    <property type="match status" value="1"/>
</dbReference>
<dbReference type="PROSITE" id="PS50110">
    <property type="entry name" value="RESPONSE_REGULATORY"/>
    <property type="match status" value="1"/>
</dbReference>